<dbReference type="GO" id="GO:0006144">
    <property type="term" value="P:purine nucleobase metabolic process"/>
    <property type="evidence" value="ECO:0007669"/>
    <property type="project" value="UniProtKB-KW"/>
</dbReference>
<dbReference type="EMBL" id="PVTJ01000001">
    <property type="protein sequence ID" value="PRY61738.1"/>
    <property type="molecule type" value="Genomic_DNA"/>
</dbReference>
<evidence type="ECO:0000256" key="4">
    <source>
        <dbReference type="ARBA" id="ARBA00022631"/>
    </source>
</evidence>
<keyword evidence="10" id="KW-1185">Reference proteome</keyword>
<dbReference type="InterPro" id="IPR018020">
    <property type="entry name" value="OHCU_decarboxylase"/>
</dbReference>
<evidence type="ECO:0000256" key="1">
    <source>
        <dbReference type="ARBA" id="ARBA00001163"/>
    </source>
</evidence>
<evidence type="ECO:0000256" key="2">
    <source>
        <dbReference type="ARBA" id="ARBA00004754"/>
    </source>
</evidence>
<evidence type="ECO:0000259" key="8">
    <source>
        <dbReference type="Pfam" id="PF09349"/>
    </source>
</evidence>
<dbReference type="InterPro" id="IPR036778">
    <property type="entry name" value="OHCU_decarboxylase_sf"/>
</dbReference>
<dbReference type="EC" id="4.1.1.97" evidence="3"/>
<reference evidence="9 10" key="1">
    <citation type="submission" date="2018-03" db="EMBL/GenBank/DDBJ databases">
        <title>Genomic Encyclopedia of Type Strains, Phase III (KMG-III): the genomes of soil and plant-associated and newly described type strains.</title>
        <authorList>
            <person name="Whitman W."/>
        </authorList>
    </citation>
    <scope>NUCLEOTIDE SEQUENCE [LARGE SCALE GENOMIC DNA]</scope>
    <source>
        <strain evidence="9 10">CGMCC 4.7067</strain>
    </source>
</reference>
<comment type="catalytic activity">
    <reaction evidence="1">
        <text>5-hydroxy-2-oxo-4-ureido-2,5-dihydro-1H-imidazole-5-carboxylate + H(+) = (S)-allantoin + CO2</text>
        <dbReference type="Rhea" id="RHEA:26301"/>
        <dbReference type="ChEBI" id="CHEBI:15378"/>
        <dbReference type="ChEBI" id="CHEBI:15678"/>
        <dbReference type="ChEBI" id="CHEBI:16526"/>
        <dbReference type="ChEBI" id="CHEBI:58639"/>
        <dbReference type="EC" id="4.1.1.97"/>
    </reaction>
</comment>
<feature type="region of interest" description="Disordered" evidence="7">
    <location>
        <begin position="84"/>
        <end position="152"/>
    </location>
</feature>
<dbReference type="PANTHER" id="PTHR43466:SF1">
    <property type="entry name" value="2-OXO-4-HYDROXY-4-CARBOXY-5-UREIDOIMIDAZOLINE DECARBOXYLASE-RELATED"/>
    <property type="match status" value="1"/>
</dbReference>
<dbReference type="AlphaFoldDB" id="A0A2T0UV61"/>
<evidence type="ECO:0000313" key="9">
    <source>
        <dbReference type="EMBL" id="PRY61738.1"/>
    </source>
</evidence>
<dbReference type="SUPFAM" id="SSF158694">
    <property type="entry name" value="UraD-Like"/>
    <property type="match status" value="2"/>
</dbReference>
<accession>A0A2T0UV61</accession>
<dbReference type="RefSeq" id="WP_181245578.1">
    <property type="nucleotide sequence ID" value="NZ_PVTJ01000001.1"/>
</dbReference>
<sequence>MWTIAGFNAADAESATRVLAACCASPVWAEGLATGRPYDSLAALADAALAAFDALDDAEIERAVDAHPRIGGAARPARPIAVPAGFGATADGTDGSAERVQPATAPAGSGTAAERVGGSAGSAIAAEAGPAPGAAADRRTAPLSGPEAEWSRGEQARAMTADAAVKADLADANAAYERRFDRVFLICATGLAAEDILAAARRRLGNDDATERAETRAELRKIVALRLGKAFGEDR</sequence>
<evidence type="ECO:0000256" key="7">
    <source>
        <dbReference type="SAM" id="MobiDB-lite"/>
    </source>
</evidence>
<comment type="pathway">
    <text evidence="2">Purine metabolism; urate degradation; (S)-allantoin from urate: step 3/3.</text>
</comment>
<feature type="compositionally biased region" description="Low complexity" evidence="7">
    <location>
        <begin position="102"/>
        <end position="113"/>
    </location>
</feature>
<comment type="caution">
    <text evidence="9">The sequence shown here is derived from an EMBL/GenBank/DDBJ whole genome shotgun (WGS) entry which is preliminary data.</text>
</comment>
<feature type="domain" description="Oxo-4-hydroxy-4-carboxy-5-ureidoimidazoline decarboxylase" evidence="8">
    <location>
        <begin position="8"/>
        <end position="75"/>
    </location>
</feature>
<keyword evidence="6" id="KW-0456">Lyase</keyword>
<feature type="compositionally biased region" description="Low complexity" evidence="7">
    <location>
        <begin position="121"/>
        <end position="135"/>
    </location>
</feature>
<keyword evidence="4" id="KW-0659">Purine metabolism</keyword>
<dbReference type="Proteomes" id="UP000238176">
    <property type="component" value="Unassembled WGS sequence"/>
</dbReference>
<keyword evidence="5" id="KW-0210">Decarboxylase</keyword>
<dbReference type="Pfam" id="PF09349">
    <property type="entry name" value="OHCU_decarbox"/>
    <property type="match status" value="2"/>
</dbReference>
<proteinExistence type="predicted"/>
<organism evidence="9 10">
    <name type="scientific">Glycomyces artemisiae</name>
    <dbReference type="NCBI Taxonomy" id="1076443"/>
    <lineage>
        <taxon>Bacteria</taxon>
        <taxon>Bacillati</taxon>
        <taxon>Actinomycetota</taxon>
        <taxon>Actinomycetes</taxon>
        <taxon>Glycomycetales</taxon>
        <taxon>Glycomycetaceae</taxon>
        <taxon>Glycomyces</taxon>
    </lineage>
</organism>
<evidence type="ECO:0000256" key="6">
    <source>
        <dbReference type="ARBA" id="ARBA00023239"/>
    </source>
</evidence>
<evidence type="ECO:0000256" key="3">
    <source>
        <dbReference type="ARBA" id="ARBA00012257"/>
    </source>
</evidence>
<dbReference type="PANTHER" id="PTHR43466">
    <property type="entry name" value="2-OXO-4-HYDROXY-4-CARBOXY-5-UREIDOIMIDAZOLINE DECARBOXYLASE-RELATED"/>
    <property type="match status" value="1"/>
</dbReference>
<dbReference type="GO" id="GO:0051997">
    <property type="term" value="F:2-oxo-4-hydroxy-4-carboxy-5-ureidoimidazoline decarboxylase activity"/>
    <property type="evidence" value="ECO:0007669"/>
    <property type="project" value="UniProtKB-EC"/>
</dbReference>
<evidence type="ECO:0000256" key="5">
    <source>
        <dbReference type="ARBA" id="ARBA00022793"/>
    </source>
</evidence>
<feature type="domain" description="Oxo-4-hydroxy-4-carboxy-5-ureidoimidazoline decarboxylase" evidence="8">
    <location>
        <begin position="144"/>
        <end position="227"/>
    </location>
</feature>
<dbReference type="GO" id="GO:0019628">
    <property type="term" value="P:urate catabolic process"/>
    <property type="evidence" value="ECO:0007669"/>
    <property type="project" value="TreeGrafter"/>
</dbReference>
<feature type="compositionally biased region" description="Low complexity" evidence="7">
    <location>
        <begin position="84"/>
        <end position="95"/>
    </location>
</feature>
<gene>
    <name evidence="9" type="ORF">B0I28_10161</name>
</gene>
<evidence type="ECO:0000313" key="10">
    <source>
        <dbReference type="Proteomes" id="UP000238176"/>
    </source>
</evidence>
<protein>
    <recommendedName>
        <fullName evidence="3">2-oxo-4-hydroxy-4-carboxy-5-ureidoimidazoline decarboxylase</fullName>
        <ecNumber evidence="3">4.1.1.97</ecNumber>
    </recommendedName>
</protein>
<dbReference type="Gene3D" id="1.10.3330.10">
    <property type="entry name" value="Oxo-4-hydroxy-4-carboxy-5-ureidoimidazoline decarboxylase"/>
    <property type="match status" value="1"/>
</dbReference>
<name>A0A2T0UV61_9ACTN</name>